<sequence length="75" mass="8238">MAQEHTTGDKNQPMIEHQPPEAQKTGGKRKCSLCGRFAAARTKKRGDRSFLEGCLFALCCCWLCDACFDVSVVVG</sequence>
<evidence type="ECO:0000313" key="2">
    <source>
        <dbReference type="Proteomes" id="UP001164539"/>
    </source>
</evidence>
<proteinExistence type="predicted"/>
<keyword evidence="1" id="KW-0472">Membrane</keyword>
<gene>
    <name evidence="1" type="ORF">OWV82_017522</name>
</gene>
<organism evidence="1 2">
    <name type="scientific">Melia azedarach</name>
    <name type="common">Chinaberry tree</name>
    <dbReference type="NCBI Taxonomy" id="155640"/>
    <lineage>
        <taxon>Eukaryota</taxon>
        <taxon>Viridiplantae</taxon>
        <taxon>Streptophyta</taxon>
        <taxon>Embryophyta</taxon>
        <taxon>Tracheophyta</taxon>
        <taxon>Spermatophyta</taxon>
        <taxon>Magnoliopsida</taxon>
        <taxon>eudicotyledons</taxon>
        <taxon>Gunneridae</taxon>
        <taxon>Pentapetalae</taxon>
        <taxon>rosids</taxon>
        <taxon>malvids</taxon>
        <taxon>Sapindales</taxon>
        <taxon>Meliaceae</taxon>
        <taxon>Melia</taxon>
    </lineage>
</organism>
<dbReference type="EMBL" id="CM051402">
    <property type="protein sequence ID" value="KAJ4711510.1"/>
    <property type="molecule type" value="Genomic_DNA"/>
</dbReference>
<comment type="caution">
    <text evidence="1">The sequence shown here is derived from an EMBL/GenBank/DDBJ whole genome shotgun (WGS) entry which is preliminary data.</text>
</comment>
<reference evidence="1 2" key="1">
    <citation type="journal article" date="2023" name="Science">
        <title>Complex scaffold remodeling in plant triterpene biosynthesis.</title>
        <authorList>
            <person name="De La Pena R."/>
            <person name="Hodgson H."/>
            <person name="Liu J.C."/>
            <person name="Stephenson M.J."/>
            <person name="Martin A.C."/>
            <person name="Owen C."/>
            <person name="Harkess A."/>
            <person name="Leebens-Mack J."/>
            <person name="Jimenez L.E."/>
            <person name="Osbourn A."/>
            <person name="Sattely E.S."/>
        </authorList>
    </citation>
    <scope>NUCLEOTIDE SEQUENCE [LARGE SCALE GENOMIC DNA]</scope>
    <source>
        <strain evidence="2">cv. JPN11</strain>
        <tissue evidence="1">Leaf</tissue>
    </source>
</reference>
<accession>A0ACC1XMI9</accession>
<keyword evidence="1" id="KW-0812">Transmembrane</keyword>
<protein>
    <submittedName>
        <fullName evidence="1">Cysteine-rich and transmembrane domain-containing protein A</fullName>
    </submittedName>
</protein>
<evidence type="ECO:0000313" key="1">
    <source>
        <dbReference type="EMBL" id="KAJ4711510.1"/>
    </source>
</evidence>
<name>A0ACC1XMI9_MELAZ</name>
<keyword evidence="2" id="KW-1185">Reference proteome</keyword>
<dbReference type="Proteomes" id="UP001164539">
    <property type="component" value="Chromosome 9"/>
</dbReference>